<dbReference type="InterPro" id="IPR008407">
    <property type="entry name" value="Brnchd-chn_aa_trnsp_AzlD"/>
</dbReference>
<proteinExistence type="predicted"/>
<evidence type="ECO:0000256" key="1">
    <source>
        <dbReference type="SAM" id="Phobius"/>
    </source>
</evidence>
<feature type="transmembrane region" description="Helical" evidence="1">
    <location>
        <begin position="41"/>
        <end position="61"/>
    </location>
</feature>
<feature type="transmembrane region" description="Helical" evidence="1">
    <location>
        <begin position="81"/>
        <end position="108"/>
    </location>
</feature>
<dbReference type="EMBL" id="QJJQ01000005">
    <property type="protein sequence ID" value="PXW87412.1"/>
    <property type="molecule type" value="Genomic_DNA"/>
</dbReference>
<accession>A0A2V3W028</accession>
<reference evidence="2 3" key="1">
    <citation type="submission" date="2018-05" db="EMBL/GenBank/DDBJ databases">
        <title>Genomic Encyclopedia of Type Strains, Phase IV (KMG-IV): sequencing the most valuable type-strain genomes for metagenomic binning, comparative biology and taxonomic classification.</title>
        <authorList>
            <person name="Goeker M."/>
        </authorList>
    </citation>
    <scope>NUCLEOTIDE SEQUENCE [LARGE SCALE GENOMIC DNA]</scope>
    <source>
        <strain evidence="2 3">DSM 28556</strain>
    </source>
</reference>
<dbReference type="Pfam" id="PF05437">
    <property type="entry name" value="AzlD"/>
    <property type="match status" value="1"/>
</dbReference>
<keyword evidence="1" id="KW-0472">Membrane</keyword>
<name>A0A2V3W028_9BACI</name>
<evidence type="ECO:0000313" key="2">
    <source>
        <dbReference type="EMBL" id="PXW87412.1"/>
    </source>
</evidence>
<gene>
    <name evidence="2" type="ORF">DFR56_10551</name>
</gene>
<keyword evidence="3" id="KW-1185">Reference proteome</keyword>
<keyword evidence="1" id="KW-0812">Transmembrane</keyword>
<comment type="caution">
    <text evidence="2">The sequence shown here is derived from an EMBL/GenBank/DDBJ whole genome shotgun (WGS) entry which is preliminary data.</text>
</comment>
<organism evidence="2 3">
    <name type="scientific">Pseudogracilibacillus auburnensis</name>
    <dbReference type="NCBI Taxonomy" id="1494959"/>
    <lineage>
        <taxon>Bacteria</taxon>
        <taxon>Bacillati</taxon>
        <taxon>Bacillota</taxon>
        <taxon>Bacilli</taxon>
        <taxon>Bacillales</taxon>
        <taxon>Bacillaceae</taxon>
        <taxon>Pseudogracilibacillus</taxon>
    </lineage>
</organism>
<dbReference type="OrthoDB" id="7870017at2"/>
<dbReference type="Proteomes" id="UP000247978">
    <property type="component" value="Unassembled WGS sequence"/>
</dbReference>
<dbReference type="RefSeq" id="WP_110395008.1">
    <property type="nucleotide sequence ID" value="NZ_JBHUHB010000001.1"/>
</dbReference>
<dbReference type="AlphaFoldDB" id="A0A2V3W028"/>
<keyword evidence="1" id="KW-1133">Transmembrane helix</keyword>
<protein>
    <submittedName>
        <fullName evidence="2">Branched-subunit amino acid transport protein</fullName>
    </submittedName>
</protein>
<sequence>MEINTYILWIIIGTAVVTFIPRVLPFIILSRLDLPEWVLKWLEYVPVAVMAALLAQEVLIYDNELSFSFQNLKLLAIVPTFITAIITRSLIGTVLVGILSMLILQYVFI</sequence>
<feature type="transmembrane region" description="Helical" evidence="1">
    <location>
        <begin position="6"/>
        <end position="29"/>
    </location>
</feature>
<evidence type="ECO:0000313" key="3">
    <source>
        <dbReference type="Proteomes" id="UP000247978"/>
    </source>
</evidence>